<dbReference type="InterPro" id="IPR036527">
    <property type="entry name" value="SCP2_sterol-bd_dom_sf"/>
</dbReference>
<dbReference type="Gene3D" id="3.30.1050.10">
    <property type="entry name" value="SCP2 sterol-binding domain"/>
    <property type="match status" value="1"/>
</dbReference>
<dbReference type="InterPro" id="IPR029069">
    <property type="entry name" value="HotDog_dom_sf"/>
</dbReference>
<reference evidence="2" key="1">
    <citation type="journal article" date="2019" name="Int. J. Syst. Evol. Microbiol.">
        <title>The Global Catalogue of Microorganisms (GCM) 10K type strain sequencing project: providing services to taxonomists for standard genome sequencing and annotation.</title>
        <authorList>
            <consortium name="The Broad Institute Genomics Platform"/>
            <consortium name="The Broad Institute Genome Sequencing Center for Infectious Disease"/>
            <person name="Wu L."/>
            <person name="Ma J."/>
        </authorList>
    </citation>
    <scope>NUCLEOTIDE SEQUENCE [LARGE SCALE GENOMIC DNA]</scope>
    <source>
        <strain evidence="2">IBRC-M 10906</strain>
    </source>
</reference>
<evidence type="ECO:0000313" key="1">
    <source>
        <dbReference type="EMBL" id="MFD2799188.1"/>
    </source>
</evidence>
<dbReference type="Gene3D" id="3.10.129.10">
    <property type="entry name" value="Hotdog Thioesterase"/>
    <property type="match status" value="1"/>
</dbReference>
<proteinExistence type="predicted"/>
<dbReference type="EMBL" id="JBHUOF010000007">
    <property type="protein sequence ID" value="MFD2799188.1"/>
    <property type="molecule type" value="Genomic_DNA"/>
</dbReference>
<gene>
    <name evidence="1" type="ORF">ACFS2C_07280</name>
</gene>
<accession>A0ABW5W5L2</accession>
<name>A0ABW5W5L2_9PSEU</name>
<organism evidence="1 2">
    <name type="scientific">Prauserella oleivorans</name>
    <dbReference type="NCBI Taxonomy" id="1478153"/>
    <lineage>
        <taxon>Bacteria</taxon>
        <taxon>Bacillati</taxon>
        <taxon>Actinomycetota</taxon>
        <taxon>Actinomycetes</taxon>
        <taxon>Pseudonocardiales</taxon>
        <taxon>Pseudonocardiaceae</taxon>
        <taxon>Prauserella</taxon>
    </lineage>
</organism>
<dbReference type="SUPFAM" id="SSF55718">
    <property type="entry name" value="SCP-like"/>
    <property type="match status" value="1"/>
</dbReference>
<dbReference type="SUPFAM" id="SSF54637">
    <property type="entry name" value="Thioesterase/thiol ester dehydrase-isomerase"/>
    <property type="match status" value="1"/>
</dbReference>
<evidence type="ECO:0000313" key="2">
    <source>
        <dbReference type="Proteomes" id="UP001597478"/>
    </source>
</evidence>
<keyword evidence="2" id="KW-1185">Reference proteome</keyword>
<comment type="caution">
    <text evidence="1">The sequence shown here is derived from an EMBL/GenBank/DDBJ whole genome shotgun (WGS) entry which is preliminary data.</text>
</comment>
<dbReference type="Proteomes" id="UP001597478">
    <property type="component" value="Unassembled WGS sequence"/>
</dbReference>
<protein>
    <submittedName>
        <fullName evidence="1">Uncharacterized protein</fullName>
    </submittedName>
</protein>
<sequence length="240" mass="25893">MASRRYFEDFVVGQRSSGPSWEVTAGIGPAEFPGLFGDAGGTVVEARWQHLAPVETGATVRFEETVTRCRRTRDGMHGLVTRHGCVVDRRGRTVCEGSTTVRVLARGSGPDPAGRAFATPEWAEALAGLLAADGRFTEATATWDGAIGLRCGAEEVQLRVYCGSVLRPGTRTPLGATFTLGATELTWTELLTGPDNDFIRRAMSGQFDVRGNGYEYLRLTKVLDILVDNARQLARQDGAA</sequence>
<dbReference type="RefSeq" id="WP_377386211.1">
    <property type="nucleotide sequence ID" value="NZ_JBHSAN010000006.1"/>
</dbReference>